<accession>A0A8C5PLB9</accession>
<dbReference type="GO" id="GO:0030246">
    <property type="term" value="F:carbohydrate binding"/>
    <property type="evidence" value="ECO:0007669"/>
    <property type="project" value="UniProtKB-UniRule"/>
</dbReference>
<dbReference type="GO" id="GO:0032689">
    <property type="term" value="P:negative regulation of type II interferon production"/>
    <property type="evidence" value="ECO:0007669"/>
    <property type="project" value="TreeGrafter"/>
</dbReference>
<feature type="domain" description="Galectin" evidence="5">
    <location>
        <begin position="68"/>
        <end position="198"/>
    </location>
</feature>
<dbReference type="InterPro" id="IPR001079">
    <property type="entry name" value="Galectin_CRD"/>
</dbReference>
<feature type="domain" description="Galectin" evidence="5">
    <location>
        <begin position="255"/>
        <end position="384"/>
    </location>
</feature>
<evidence type="ECO:0000259" key="5">
    <source>
        <dbReference type="PROSITE" id="PS51304"/>
    </source>
</evidence>
<name>A0A8C5PLB9_9ANUR</name>
<dbReference type="FunFam" id="2.60.120.200:FF:000124">
    <property type="entry name" value="Galectin-4"/>
    <property type="match status" value="1"/>
</dbReference>
<dbReference type="GeneTree" id="ENSGT00940000162258"/>
<evidence type="ECO:0000256" key="3">
    <source>
        <dbReference type="RuleBase" id="RU102079"/>
    </source>
</evidence>
<dbReference type="GO" id="GO:0016936">
    <property type="term" value="F:galactoside binding"/>
    <property type="evidence" value="ECO:0007669"/>
    <property type="project" value="TreeGrafter"/>
</dbReference>
<evidence type="ECO:0000256" key="1">
    <source>
        <dbReference type="ARBA" id="ARBA00022734"/>
    </source>
</evidence>
<dbReference type="GO" id="GO:0010628">
    <property type="term" value="P:positive regulation of gene expression"/>
    <property type="evidence" value="ECO:0007669"/>
    <property type="project" value="TreeGrafter"/>
</dbReference>
<dbReference type="Gene3D" id="2.60.120.200">
    <property type="match status" value="2"/>
</dbReference>
<evidence type="ECO:0000313" key="6">
    <source>
        <dbReference type="Ensembl" id="ENSLLEP00000024381.1"/>
    </source>
</evidence>
<evidence type="ECO:0000313" key="7">
    <source>
        <dbReference type="Proteomes" id="UP000694569"/>
    </source>
</evidence>
<dbReference type="OrthoDB" id="6251307at2759"/>
<keyword evidence="2" id="KW-0677">Repeat</keyword>
<organism evidence="6 7">
    <name type="scientific">Leptobrachium leishanense</name>
    <name type="common">Leishan spiny toad</name>
    <dbReference type="NCBI Taxonomy" id="445787"/>
    <lineage>
        <taxon>Eukaryota</taxon>
        <taxon>Metazoa</taxon>
        <taxon>Chordata</taxon>
        <taxon>Craniata</taxon>
        <taxon>Vertebrata</taxon>
        <taxon>Euteleostomi</taxon>
        <taxon>Amphibia</taxon>
        <taxon>Batrachia</taxon>
        <taxon>Anura</taxon>
        <taxon>Pelobatoidea</taxon>
        <taxon>Megophryidae</taxon>
        <taxon>Leptobrachium</taxon>
    </lineage>
</organism>
<evidence type="ECO:0000256" key="4">
    <source>
        <dbReference type="SAM" id="MobiDB-lite"/>
    </source>
</evidence>
<reference evidence="6" key="2">
    <citation type="submission" date="2025-09" db="UniProtKB">
        <authorList>
            <consortium name="Ensembl"/>
        </authorList>
    </citation>
    <scope>IDENTIFICATION</scope>
</reference>
<dbReference type="SUPFAM" id="SSF49899">
    <property type="entry name" value="Concanavalin A-like lectins/glucanases"/>
    <property type="match status" value="2"/>
</dbReference>
<protein>
    <recommendedName>
        <fullName evidence="3">Galectin</fullName>
    </recommendedName>
</protein>
<dbReference type="Proteomes" id="UP000694569">
    <property type="component" value="Unplaced"/>
</dbReference>
<dbReference type="PANTHER" id="PTHR11346:SF80">
    <property type="entry name" value="GALECTIN-9C"/>
    <property type="match status" value="1"/>
</dbReference>
<dbReference type="Pfam" id="PF00337">
    <property type="entry name" value="Gal-bind_lectin"/>
    <property type="match status" value="2"/>
</dbReference>
<feature type="region of interest" description="Disordered" evidence="4">
    <location>
        <begin position="1"/>
        <end position="32"/>
    </location>
</feature>
<evidence type="ECO:0000256" key="2">
    <source>
        <dbReference type="ARBA" id="ARBA00022737"/>
    </source>
</evidence>
<dbReference type="CDD" id="cd00070">
    <property type="entry name" value="GLECT"/>
    <property type="match status" value="2"/>
</dbReference>
<sequence length="384" mass="42777">MWQRGGAGREPLHLQPRQIPLPTTRIQGAPTDHQAKVRISKIQVQPASLHPTRSSMSFGPIYNPPVPFTTPLHHGLNDGTLLVISGTVNHSGERFALNLQCGPGANDDIAFHFNPRFDGGNVVCNTKERQNWGKEENKHEMPFHRGQPFEIRILVSNHNYKVSVNRNHLLEFKHRVPIQRVNTLNISGCVSLANVDIQAQGAGFPPQQFPSAQTFNPVYPQQPGFAPQQFPGGPSFNPGQFPGAPTQFANYAIPYQTNIHGGLFPSKTIVIRGTVSGNPKRFHINLKSSGGTAFHFNPRFDEKTIVRNSHLNNSWGKEERQLSGHGMCFAPGQSFVIEIICEHHAFKVKVNGNHVCDFNHRVQNLQQIDTIQIEGDVTLQHVQI</sequence>
<dbReference type="GO" id="GO:0005634">
    <property type="term" value="C:nucleus"/>
    <property type="evidence" value="ECO:0007669"/>
    <property type="project" value="TreeGrafter"/>
</dbReference>
<dbReference type="InterPro" id="IPR044156">
    <property type="entry name" value="Galectin-like"/>
</dbReference>
<dbReference type="GO" id="GO:2000562">
    <property type="term" value="P:negative regulation of CD4-positive, alpha-beta T cell proliferation"/>
    <property type="evidence" value="ECO:0007669"/>
    <property type="project" value="TreeGrafter"/>
</dbReference>
<dbReference type="InterPro" id="IPR013320">
    <property type="entry name" value="ConA-like_dom_sf"/>
</dbReference>
<dbReference type="PROSITE" id="PS51304">
    <property type="entry name" value="GALECTIN"/>
    <property type="match status" value="2"/>
</dbReference>
<dbReference type="GO" id="GO:0005829">
    <property type="term" value="C:cytosol"/>
    <property type="evidence" value="ECO:0007669"/>
    <property type="project" value="TreeGrafter"/>
</dbReference>
<keyword evidence="7" id="KW-1185">Reference proteome</keyword>
<dbReference type="SMART" id="SM00908">
    <property type="entry name" value="Gal-bind_lectin"/>
    <property type="match status" value="2"/>
</dbReference>
<dbReference type="SMART" id="SM00276">
    <property type="entry name" value="GLECT"/>
    <property type="match status" value="2"/>
</dbReference>
<keyword evidence="1 3" id="KW-0430">Lectin</keyword>
<proteinExistence type="predicted"/>
<dbReference type="AlphaFoldDB" id="A0A8C5PLB9"/>
<dbReference type="PANTHER" id="PTHR11346">
    <property type="entry name" value="GALECTIN"/>
    <property type="match status" value="1"/>
</dbReference>
<dbReference type="Ensembl" id="ENSLLET00000025313.1">
    <property type="protein sequence ID" value="ENSLLEP00000024381.1"/>
    <property type="gene ID" value="ENSLLEG00000015521.1"/>
</dbReference>
<dbReference type="FunFam" id="2.60.120.200:FF:000023">
    <property type="entry name" value="Galectin"/>
    <property type="match status" value="1"/>
</dbReference>
<reference evidence="6" key="1">
    <citation type="submission" date="2025-08" db="UniProtKB">
        <authorList>
            <consortium name="Ensembl"/>
        </authorList>
    </citation>
    <scope>IDENTIFICATION</scope>
</reference>